<dbReference type="GO" id="GO:1990281">
    <property type="term" value="C:efflux pump complex"/>
    <property type="evidence" value="ECO:0007669"/>
    <property type="project" value="TreeGrafter"/>
</dbReference>
<name>A0A6I4IUV2_9FLAO</name>
<keyword evidence="8" id="KW-0732">Signal</keyword>
<dbReference type="GO" id="GO:0015562">
    <property type="term" value="F:efflux transmembrane transporter activity"/>
    <property type="evidence" value="ECO:0007669"/>
    <property type="project" value="InterPro"/>
</dbReference>
<keyword evidence="4" id="KW-1134">Transmembrane beta strand</keyword>
<dbReference type="InterPro" id="IPR051906">
    <property type="entry name" value="TolC-like"/>
</dbReference>
<dbReference type="RefSeq" id="WP_140999106.1">
    <property type="nucleotide sequence ID" value="NZ_VDCZ01000014.1"/>
</dbReference>
<dbReference type="SUPFAM" id="SSF56954">
    <property type="entry name" value="Outer membrane efflux proteins (OEP)"/>
    <property type="match status" value="1"/>
</dbReference>
<keyword evidence="10" id="KW-1185">Reference proteome</keyword>
<dbReference type="Gene3D" id="1.20.1600.10">
    <property type="entry name" value="Outer membrane efflux proteins (OEP)"/>
    <property type="match status" value="1"/>
</dbReference>
<dbReference type="Pfam" id="PF02321">
    <property type="entry name" value="OEP"/>
    <property type="match status" value="1"/>
</dbReference>
<evidence type="ECO:0000256" key="6">
    <source>
        <dbReference type="ARBA" id="ARBA00023136"/>
    </source>
</evidence>
<keyword evidence="6" id="KW-0472">Membrane</keyword>
<reference evidence="10" key="1">
    <citation type="submission" date="2019-05" db="EMBL/GenBank/DDBJ databases">
        <title>Flavobacterium profundi sp. nov., isolated from a deep-sea seamount.</title>
        <authorList>
            <person name="Zhang D.-C."/>
        </authorList>
    </citation>
    <scope>NUCLEOTIDE SEQUENCE [LARGE SCALE GENOMIC DNA]</scope>
    <source>
        <strain evidence="10">TP390</strain>
    </source>
</reference>
<organism evidence="9 10">
    <name type="scientific">Flavobacterium profundi</name>
    <dbReference type="NCBI Taxonomy" id="1774945"/>
    <lineage>
        <taxon>Bacteria</taxon>
        <taxon>Pseudomonadati</taxon>
        <taxon>Bacteroidota</taxon>
        <taxon>Flavobacteriia</taxon>
        <taxon>Flavobacteriales</taxon>
        <taxon>Flavobacteriaceae</taxon>
        <taxon>Flavobacterium</taxon>
    </lineage>
</organism>
<comment type="subcellular location">
    <subcellularLocation>
        <location evidence="1">Cell outer membrane</location>
    </subcellularLocation>
</comment>
<evidence type="ECO:0000313" key="10">
    <source>
        <dbReference type="Proteomes" id="UP000431264"/>
    </source>
</evidence>
<evidence type="ECO:0000256" key="5">
    <source>
        <dbReference type="ARBA" id="ARBA00022692"/>
    </source>
</evidence>
<sequence length="433" mass="48332">MNNKNVLILYFVLLLTSFLQAQNAKSLSLEEAIHIGVSQSNQAILADTKVKTSEWELKTVKNNQLPNLSVSGQYFRLTQAKIKGNLAPESGGNGLDINQLMIGQATATIPVFNGFKIQNGIKAAKSINKAEISHAQHTKEQVALAVTQLYFGLYKTNQMIQLTEDFLKTAHQRVLDFQAMEDNGLLAHNDLLKAQLQESNIQLSLATAKKNYSVLNYQLANLLQLPEGTVIEIPENSVEKTTEIVTETATERKDLEALQYQEEALKSNIKIAKGNYLPSINLIGGYIALDVKNAFTITNAMNFGAGISYDFSSLFKNKKEVEKAKSKTLEATQQIAILSDKIKEEVQEANANYELALQQKEVYLKAQEQATENYRIVKDKYDNGLSTTNDLLEADVDQIQAKINYAIATSDIQEKYYELLYQQGKLTQSFNVN</sequence>
<evidence type="ECO:0000256" key="4">
    <source>
        <dbReference type="ARBA" id="ARBA00022452"/>
    </source>
</evidence>
<dbReference type="OrthoDB" id="680214at2"/>
<feature type="signal peptide" evidence="8">
    <location>
        <begin position="1"/>
        <end position="21"/>
    </location>
</feature>
<keyword evidence="5" id="KW-0812">Transmembrane</keyword>
<evidence type="ECO:0000256" key="1">
    <source>
        <dbReference type="ARBA" id="ARBA00004442"/>
    </source>
</evidence>
<dbReference type="PANTHER" id="PTHR30026">
    <property type="entry name" value="OUTER MEMBRANE PROTEIN TOLC"/>
    <property type="match status" value="1"/>
</dbReference>
<proteinExistence type="inferred from homology"/>
<accession>A0A6I4IUV2</accession>
<keyword evidence="7" id="KW-0998">Cell outer membrane</keyword>
<evidence type="ECO:0000256" key="8">
    <source>
        <dbReference type="SAM" id="SignalP"/>
    </source>
</evidence>
<protein>
    <submittedName>
        <fullName evidence="9">TolC family protein</fullName>
    </submittedName>
</protein>
<dbReference type="GO" id="GO:0015288">
    <property type="term" value="F:porin activity"/>
    <property type="evidence" value="ECO:0007669"/>
    <property type="project" value="TreeGrafter"/>
</dbReference>
<dbReference type="Proteomes" id="UP000431264">
    <property type="component" value="Unassembled WGS sequence"/>
</dbReference>
<feature type="chain" id="PRO_5026139949" evidence="8">
    <location>
        <begin position="22"/>
        <end position="433"/>
    </location>
</feature>
<evidence type="ECO:0000313" key="9">
    <source>
        <dbReference type="EMBL" id="MVO10682.1"/>
    </source>
</evidence>
<dbReference type="InterPro" id="IPR003423">
    <property type="entry name" value="OMP_efflux"/>
</dbReference>
<gene>
    <name evidence="9" type="ORF">GOQ30_16020</name>
</gene>
<evidence type="ECO:0000256" key="2">
    <source>
        <dbReference type="ARBA" id="ARBA00007613"/>
    </source>
</evidence>
<evidence type="ECO:0000256" key="7">
    <source>
        <dbReference type="ARBA" id="ARBA00023237"/>
    </source>
</evidence>
<keyword evidence="3" id="KW-0813">Transport</keyword>
<comment type="similarity">
    <text evidence="2">Belongs to the outer membrane factor (OMF) (TC 1.B.17) family.</text>
</comment>
<dbReference type="GO" id="GO:0009279">
    <property type="term" value="C:cell outer membrane"/>
    <property type="evidence" value="ECO:0007669"/>
    <property type="project" value="UniProtKB-SubCell"/>
</dbReference>
<dbReference type="PANTHER" id="PTHR30026:SF20">
    <property type="entry name" value="OUTER MEMBRANE PROTEIN TOLC"/>
    <property type="match status" value="1"/>
</dbReference>
<comment type="caution">
    <text evidence="9">The sequence shown here is derived from an EMBL/GenBank/DDBJ whole genome shotgun (WGS) entry which is preliminary data.</text>
</comment>
<dbReference type="AlphaFoldDB" id="A0A6I4IUV2"/>
<dbReference type="EMBL" id="WQLW01000014">
    <property type="protein sequence ID" value="MVO10682.1"/>
    <property type="molecule type" value="Genomic_DNA"/>
</dbReference>
<evidence type="ECO:0000256" key="3">
    <source>
        <dbReference type="ARBA" id="ARBA00022448"/>
    </source>
</evidence>